<dbReference type="OrthoDB" id="2021145at2759"/>
<proteinExistence type="inferred from homology"/>
<keyword evidence="5" id="KW-0539">Nucleus</keyword>
<dbReference type="Proteomes" id="UP000554482">
    <property type="component" value="Unassembled WGS sequence"/>
</dbReference>
<evidence type="ECO:0000313" key="10">
    <source>
        <dbReference type="Proteomes" id="UP000554482"/>
    </source>
</evidence>
<evidence type="ECO:0000256" key="2">
    <source>
        <dbReference type="ARBA" id="ARBA00004496"/>
    </source>
</evidence>
<dbReference type="GO" id="GO:0005634">
    <property type="term" value="C:nucleus"/>
    <property type="evidence" value="ECO:0007669"/>
    <property type="project" value="UniProtKB-SubCell"/>
</dbReference>
<feature type="domain" description="Ints3-like C-terminal" evidence="8">
    <location>
        <begin position="740"/>
        <end position="939"/>
    </location>
</feature>
<dbReference type="PANTHER" id="PTHR13587">
    <property type="entry name" value="INTEGRATOR COMPLEX SUBUNIT 3"/>
    <property type="match status" value="1"/>
</dbReference>
<keyword evidence="10" id="KW-1185">Reference proteome</keyword>
<name>A0A7J6VYH8_THATH</name>
<dbReference type="GO" id="GO:0005737">
    <property type="term" value="C:cytoplasm"/>
    <property type="evidence" value="ECO:0007669"/>
    <property type="project" value="UniProtKB-SubCell"/>
</dbReference>
<organism evidence="9 10">
    <name type="scientific">Thalictrum thalictroides</name>
    <name type="common">Rue-anemone</name>
    <name type="synonym">Anemone thalictroides</name>
    <dbReference type="NCBI Taxonomy" id="46969"/>
    <lineage>
        <taxon>Eukaryota</taxon>
        <taxon>Viridiplantae</taxon>
        <taxon>Streptophyta</taxon>
        <taxon>Embryophyta</taxon>
        <taxon>Tracheophyta</taxon>
        <taxon>Spermatophyta</taxon>
        <taxon>Magnoliopsida</taxon>
        <taxon>Ranunculales</taxon>
        <taxon>Ranunculaceae</taxon>
        <taxon>Thalictroideae</taxon>
        <taxon>Thalictrum</taxon>
    </lineage>
</organism>
<dbReference type="InterPro" id="IPR056518">
    <property type="entry name" value="HEAT_Ints3_C"/>
</dbReference>
<protein>
    <submittedName>
        <fullName evidence="9">Integrator complex subunit</fullName>
    </submittedName>
</protein>
<accession>A0A7J6VYH8</accession>
<evidence type="ECO:0000256" key="5">
    <source>
        <dbReference type="ARBA" id="ARBA00023242"/>
    </source>
</evidence>
<sequence length="1001" mass="113453">MSLRILQSNTHDAENRFEISLREAFELLKPQLKPPFPLTIPSPLEYSKLNQAILFGILTQPQLAKIHITHLHAIVTDGYGLFVSLVLKIVFELYPKLIELVKIQLIWVSSKLVEVSAVGVDSLLIGLMRQIVGGDFSDGNLWLCVELLRIFLSNWDWLLEEPLLLTSALFTYLRLLGDHYRLLDSKFEALKRMEIDFCVTVLRNHFNLSLRIGRDLVRLLQDLVYIPEFKAIWKDLLLNPSEFKVQGFTDISQLYSSRTSSKYLLLRITPEMEMQLRFLLTHVKWGFQNRYQTWFARKFLCRPEAESVITDIVRFICCAHHPPNEVIQSNVIPRWAIIGWLLKCCRNSHVEANTKLALLFDWMFFSERVDNIMNIEPAILLMVNSIPKYIDMTQNILEFLFQLVENYDMQRKEVLVKGVSTAFDVLVRKGVVPSLEALSLCTLLSPLLRKKFSYISSNSALAVHLPHCSAPPPPKLSSPSSLEMQMSVSTKLTPNSPPKETGVSTSAPVINTPVAPCSPKDIPVRSPIDIMEDLVQRLGEFIKRSIDLGLQILEEILLSFARHDSQSLDAAALASSVLHPEVLACQVTEAFTSNGYEVFPSLKSPTKFDYDNEIQSAATLVICTFIFCQDKRMQELITFWSKNGYLVGPRFLSYASRLAHEANMISGLRTLKRENSITVTSDPEIPLLKHHIDKYSSFMSARGEGSPGVVYIDFNNDSKLIVELVQGAFASYKTFLRLSSLSHKENNTSLAKFLFSDLTSCCQFEKKRFKELLCDVFRYLPDLSTGREEFVLLLVETLDYADLVVLQFDICLQRFSIFSEDTDTISRMVKKSCSWGLVEQQKFWALMEYDQVILKVRMEKVVKDFFCLGLLDPVVHSIAIAGLLTLCSRHAPTPELVSRIMSLPDDNFEGFAASVLANWVASNGLMLFNSLAKCLEKIDNDGNLVFFIPSGGKINPLSISRFLRFLDEQGKEHTDCVTKLCTSIPEIKAKLADAAAAQIGR</sequence>
<evidence type="ECO:0000256" key="3">
    <source>
        <dbReference type="ARBA" id="ARBA00006130"/>
    </source>
</evidence>
<dbReference type="PANTHER" id="PTHR13587:SF7">
    <property type="entry name" value="INTEGRATOR COMPLEX SUBUNIT 3"/>
    <property type="match status" value="1"/>
</dbReference>
<feature type="region of interest" description="Disordered" evidence="6">
    <location>
        <begin position="490"/>
        <end position="510"/>
    </location>
</feature>
<evidence type="ECO:0000313" key="9">
    <source>
        <dbReference type="EMBL" id="KAF5190179.1"/>
    </source>
</evidence>
<comment type="subcellular location">
    <subcellularLocation>
        <location evidence="2">Cytoplasm</location>
    </subcellularLocation>
    <subcellularLocation>
        <location evidence="1">Nucleus</location>
    </subcellularLocation>
</comment>
<dbReference type="Pfam" id="PF24566">
    <property type="entry name" value="HEAT_Ints3_C"/>
    <property type="match status" value="1"/>
</dbReference>
<dbReference type="InterPro" id="IPR019333">
    <property type="entry name" value="INTS3_N"/>
</dbReference>
<evidence type="ECO:0000256" key="4">
    <source>
        <dbReference type="ARBA" id="ARBA00022490"/>
    </source>
</evidence>
<evidence type="ECO:0000259" key="8">
    <source>
        <dbReference type="Pfam" id="PF24566"/>
    </source>
</evidence>
<evidence type="ECO:0000256" key="6">
    <source>
        <dbReference type="SAM" id="MobiDB-lite"/>
    </source>
</evidence>
<keyword evidence="4" id="KW-0963">Cytoplasm</keyword>
<feature type="domain" description="Integrator complex subunit 3 N-terminal" evidence="7">
    <location>
        <begin position="45"/>
        <end position="452"/>
    </location>
</feature>
<comment type="similarity">
    <text evidence="3">Belongs to the Integrator subunit 3 family.</text>
</comment>
<evidence type="ECO:0000256" key="1">
    <source>
        <dbReference type="ARBA" id="ARBA00004123"/>
    </source>
</evidence>
<dbReference type="EMBL" id="JABWDY010024517">
    <property type="protein sequence ID" value="KAF5190179.1"/>
    <property type="molecule type" value="Genomic_DNA"/>
</dbReference>
<dbReference type="AlphaFoldDB" id="A0A7J6VYH8"/>
<gene>
    <name evidence="9" type="ORF">FRX31_020228</name>
</gene>
<dbReference type="Pfam" id="PF10189">
    <property type="entry name" value="Ints3_N"/>
    <property type="match status" value="1"/>
</dbReference>
<dbReference type="InterPro" id="IPR045334">
    <property type="entry name" value="INTS3"/>
</dbReference>
<reference evidence="9 10" key="1">
    <citation type="submission" date="2020-06" db="EMBL/GenBank/DDBJ databases">
        <title>Transcriptomic and genomic resources for Thalictrum thalictroides and T. hernandezii: Facilitating candidate gene discovery in an emerging model plant lineage.</title>
        <authorList>
            <person name="Arias T."/>
            <person name="Riano-Pachon D.M."/>
            <person name="Di Stilio V.S."/>
        </authorList>
    </citation>
    <scope>NUCLEOTIDE SEQUENCE [LARGE SCALE GENOMIC DNA]</scope>
    <source>
        <strain evidence="10">cv. WT478/WT964</strain>
        <tissue evidence="9">Leaves</tissue>
    </source>
</reference>
<evidence type="ECO:0000259" key="7">
    <source>
        <dbReference type="Pfam" id="PF10189"/>
    </source>
</evidence>
<comment type="caution">
    <text evidence="9">The sequence shown here is derived from an EMBL/GenBank/DDBJ whole genome shotgun (WGS) entry which is preliminary data.</text>
</comment>